<dbReference type="RefSeq" id="WP_013683911.1">
    <property type="nucleotide sequence ID" value="NC_015320.1"/>
</dbReference>
<feature type="transmembrane region" description="Helical" evidence="1">
    <location>
        <begin position="165"/>
        <end position="183"/>
    </location>
</feature>
<dbReference type="STRING" id="693661.Arcve_1242"/>
<dbReference type="EMBL" id="CP002588">
    <property type="protein sequence ID" value="AEA47249.1"/>
    <property type="molecule type" value="Genomic_DNA"/>
</dbReference>
<dbReference type="PANTHER" id="PTHR22911:SF79">
    <property type="entry name" value="MOBA-LIKE NTP TRANSFERASE DOMAIN-CONTAINING PROTEIN"/>
    <property type="match status" value="1"/>
</dbReference>
<dbReference type="PANTHER" id="PTHR22911">
    <property type="entry name" value="ACYL-MALONYL CONDENSING ENZYME-RELATED"/>
    <property type="match status" value="1"/>
</dbReference>
<organism evidence="3 4">
    <name type="scientific">Archaeoglobus veneficus (strain DSM 11195 / SNP6)</name>
    <dbReference type="NCBI Taxonomy" id="693661"/>
    <lineage>
        <taxon>Archaea</taxon>
        <taxon>Methanobacteriati</taxon>
        <taxon>Methanobacteriota</taxon>
        <taxon>Archaeoglobi</taxon>
        <taxon>Archaeoglobales</taxon>
        <taxon>Archaeoglobaceae</taxon>
        <taxon>Archaeoglobus</taxon>
    </lineage>
</organism>
<keyword evidence="1" id="KW-1133">Transmembrane helix</keyword>
<dbReference type="KEGG" id="ave:Arcve_1242"/>
<protein>
    <recommendedName>
        <fullName evidence="2">EamA domain-containing protein</fullName>
    </recommendedName>
</protein>
<name>F2KMX3_ARCVS</name>
<keyword evidence="1" id="KW-0812">Transmembrane</keyword>
<feature type="transmembrane region" description="Helical" evidence="1">
    <location>
        <begin position="195"/>
        <end position="213"/>
    </location>
</feature>
<feature type="transmembrane region" description="Helical" evidence="1">
    <location>
        <begin position="60"/>
        <end position="78"/>
    </location>
</feature>
<proteinExistence type="predicted"/>
<keyword evidence="4" id="KW-1185">Reference proteome</keyword>
<evidence type="ECO:0000259" key="2">
    <source>
        <dbReference type="Pfam" id="PF00892"/>
    </source>
</evidence>
<dbReference type="GeneID" id="10394362"/>
<evidence type="ECO:0000313" key="4">
    <source>
        <dbReference type="Proteomes" id="UP000008136"/>
    </source>
</evidence>
<evidence type="ECO:0000256" key="1">
    <source>
        <dbReference type="SAM" id="Phobius"/>
    </source>
</evidence>
<dbReference type="Proteomes" id="UP000008136">
    <property type="component" value="Chromosome"/>
</dbReference>
<feature type="transmembrane region" description="Helical" evidence="1">
    <location>
        <begin position="133"/>
        <end position="153"/>
    </location>
</feature>
<feature type="domain" description="EamA" evidence="2">
    <location>
        <begin position="136"/>
        <end position="262"/>
    </location>
</feature>
<gene>
    <name evidence="3" type="ordered locus">Arcve_1242</name>
</gene>
<dbReference type="GO" id="GO:0016020">
    <property type="term" value="C:membrane"/>
    <property type="evidence" value="ECO:0007669"/>
    <property type="project" value="InterPro"/>
</dbReference>
<reference evidence="3 4" key="1">
    <citation type="submission" date="2011-03" db="EMBL/GenBank/DDBJ databases">
        <title>The complete genome of Archaeoglobus veneficus SNP6.</title>
        <authorList>
            <consortium name="US DOE Joint Genome Institute (JGI-PGF)"/>
            <person name="Lucas S."/>
            <person name="Copeland A."/>
            <person name="Lapidus A."/>
            <person name="Bruce D."/>
            <person name="Goodwin L."/>
            <person name="Pitluck S."/>
            <person name="Kyrpides N."/>
            <person name="Mavromatis K."/>
            <person name="Pagani I."/>
            <person name="Ivanova N."/>
            <person name="Mikhailova N."/>
            <person name="Lu M."/>
            <person name="Detter J.C."/>
            <person name="Tapia R."/>
            <person name="Han C."/>
            <person name="Land M."/>
            <person name="Hauser L."/>
            <person name="Markowitz V."/>
            <person name="Cheng J.-F."/>
            <person name="Hugenholtz P."/>
            <person name="Woyke T."/>
            <person name="Wu D."/>
            <person name="Spring S."/>
            <person name="Brambilla E."/>
            <person name="Klenk H.-P."/>
            <person name="Eisen J.A."/>
        </authorList>
    </citation>
    <scope>NUCLEOTIDE SEQUENCE [LARGE SCALE GENOMIC DNA]</scope>
    <source>
        <strain evidence="4">SNP6</strain>
    </source>
</reference>
<feature type="domain" description="EamA" evidence="2">
    <location>
        <begin position="3"/>
        <end position="128"/>
    </location>
</feature>
<dbReference type="InterPro" id="IPR000620">
    <property type="entry name" value="EamA_dom"/>
</dbReference>
<accession>F2KMX3</accession>
<dbReference type="eggNOG" id="arCOG00271">
    <property type="taxonomic scope" value="Archaea"/>
</dbReference>
<evidence type="ECO:0000313" key="3">
    <source>
        <dbReference type="EMBL" id="AEA47249.1"/>
    </source>
</evidence>
<keyword evidence="1" id="KW-0472">Membrane</keyword>
<dbReference type="HOGENOM" id="CLU_033863_9_1_2"/>
<dbReference type="OrthoDB" id="148240at2157"/>
<feature type="transmembrane region" description="Helical" evidence="1">
    <location>
        <begin position="84"/>
        <end position="102"/>
    </location>
</feature>
<dbReference type="Pfam" id="PF00892">
    <property type="entry name" value="EamA"/>
    <property type="match status" value="2"/>
</dbReference>
<dbReference type="AlphaFoldDB" id="F2KMX3"/>
<dbReference type="InterPro" id="IPR037185">
    <property type="entry name" value="EmrE-like"/>
</dbReference>
<feature type="transmembrane region" description="Helical" evidence="1">
    <location>
        <begin position="30"/>
        <end position="48"/>
    </location>
</feature>
<feature type="transmembrane region" description="Helical" evidence="1">
    <location>
        <begin position="109"/>
        <end position="127"/>
    </location>
</feature>
<sequence>MLCLTVIVGAIMMGSLPVFVRNIDMNPLQLSFFRLFFGFVFLAFILLLMGEKPKLKNPRLVGAIVCVNTLTVVSYIAAIQLVEAATAALLLYMAPIYVIPLARLTGEKIHPSSWLALPAGVTGLWLMLSPHDFSGGVLFGLISGISYAIYFILMKKARKEMEASHITFAYLGLASLLLLPALFIEPVSVEGKLPWLFGLGLIPTALAFTLFNYGIKYCRVEQAPLFALVEPVAAGFFGYVLFGEVLTGTQLMGAAIILLSVGVAAKGLSDVET</sequence>
<dbReference type="SUPFAM" id="SSF103481">
    <property type="entry name" value="Multidrug resistance efflux transporter EmrE"/>
    <property type="match status" value="2"/>
</dbReference>